<name>A0A9J6EC76_RHIMP</name>
<evidence type="ECO:0000259" key="1">
    <source>
        <dbReference type="Pfam" id="PF11838"/>
    </source>
</evidence>
<dbReference type="EMBL" id="JABSTU010000005">
    <property type="protein sequence ID" value="KAH8031924.1"/>
    <property type="molecule type" value="Genomic_DNA"/>
</dbReference>
<evidence type="ECO:0000313" key="2">
    <source>
        <dbReference type="EMBL" id="KAH8031924.1"/>
    </source>
</evidence>
<protein>
    <recommendedName>
        <fullName evidence="1">ERAP1-like C-terminal domain-containing protein</fullName>
    </recommendedName>
</protein>
<dbReference type="Proteomes" id="UP000821866">
    <property type="component" value="Chromosome 3"/>
</dbReference>
<dbReference type="InterPro" id="IPR024571">
    <property type="entry name" value="ERAP1-like_C_dom"/>
</dbReference>
<reference evidence="2" key="2">
    <citation type="submission" date="2021-09" db="EMBL/GenBank/DDBJ databases">
        <authorList>
            <person name="Jia N."/>
            <person name="Wang J."/>
            <person name="Shi W."/>
            <person name="Du L."/>
            <person name="Sun Y."/>
            <person name="Zhan W."/>
            <person name="Jiang J."/>
            <person name="Wang Q."/>
            <person name="Zhang B."/>
            <person name="Ji P."/>
            <person name="Sakyi L.B."/>
            <person name="Cui X."/>
            <person name="Yuan T."/>
            <person name="Jiang B."/>
            <person name="Yang W."/>
            <person name="Lam T.T.-Y."/>
            <person name="Chang Q."/>
            <person name="Ding S."/>
            <person name="Wang X."/>
            <person name="Zhu J."/>
            <person name="Ruan X."/>
            <person name="Zhao L."/>
            <person name="Wei J."/>
            <person name="Que T."/>
            <person name="Du C."/>
            <person name="Cheng J."/>
            <person name="Dai P."/>
            <person name="Han X."/>
            <person name="Huang E."/>
            <person name="Gao Y."/>
            <person name="Liu J."/>
            <person name="Shao H."/>
            <person name="Ye R."/>
            <person name="Li L."/>
            <person name="Wei W."/>
            <person name="Wang X."/>
            <person name="Wang C."/>
            <person name="Huo Q."/>
            <person name="Li W."/>
            <person name="Guo W."/>
            <person name="Chen H."/>
            <person name="Chen S."/>
            <person name="Zhou L."/>
            <person name="Zhou L."/>
            <person name="Ni X."/>
            <person name="Tian J."/>
            <person name="Zhou Y."/>
            <person name="Sheng Y."/>
            <person name="Liu T."/>
            <person name="Pan Y."/>
            <person name="Xia L."/>
            <person name="Li J."/>
            <person name="Zhao F."/>
            <person name="Cao W."/>
        </authorList>
    </citation>
    <scope>NUCLEOTIDE SEQUENCE</scope>
    <source>
        <strain evidence="2">Rmic-2018</strain>
        <tissue evidence="2">Larvae</tissue>
    </source>
</reference>
<dbReference type="AlphaFoldDB" id="A0A9J6EC76"/>
<feature type="domain" description="ERAP1-like C-terminal" evidence="1">
    <location>
        <begin position="2"/>
        <end position="252"/>
    </location>
</feature>
<proteinExistence type="predicted"/>
<keyword evidence="3" id="KW-1185">Reference proteome</keyword>
<dbReference type="Gene3D" id="1.25.50.20">
    <property type="match status" value="1"/>
</dbReference>
<reference evidence="2" key="1">
    <citation type="journal article" date="2020" name="Cell">
        <title>Large-Scale Comparative Analyses of Tick Genomes Elucidate Their Genetic Diversity and Vector Capacities.</title>
        <authorList>
            <consortium name="Tick Genome and Microbiome Consortium (TIGMIC)"/>
            <person name="Jia N."/>
            <person name="Wang J."/>
            <person name="Shi W."/>
            <person name="Du L."/>
            <person name="Sun Y."/>
            <person name="Zhan W."/>
            <person name="Jiang J.F."/>
            <person name="Wang Q."/>
            <person name="Zhang B."/>
            <person name="Ji P."/>
            <person name="Bell-Sakyi L."/>
            <person name="Cui X.M."/>
            <person name="Yuan T.T."/>
            <person name="Jiang B.G."/>
            <person name="Yang W.F."/>
            <person name="Lam T.T."/>
            <person name="Chang Q.C."/>
            <person name="Ding S.J."/>
            <person name="Wang X.J."/>
            <person name="Zhu J.G."/>
            <person name="Ruan X.D."/>
            <person name="Zhao L."/>
            <person name="Wei J.T."/>
            <person name="Ye R.Z."/>
            <person name="Que T.C."/>
            <person name="Du C.H."/>
            <person name="Zhou Y.H."/>
            <person name="Cheng J.X."/>
            <person name="Dai P.F."/>
            <person name="Guo W.B."/>
            <person name="Han X.H."/>
            <person name="Huang E.J."/>
            <person name="Li L.F."/>
            <person name="Wei W."/>
            <person name="Gao Y.C."/>
            <person name="Liu J.Z."/>
            <person name="Shao H.Z."/>
            <person name="Wang X."/>
            <person name="Wang C.C."/>
            <person name="Yang T.C."/>
            <person name="Huo Q.B."/>
            <person name="Li W."/>
            <person name="Chen H.Y."/>
            <person name="Chen S.E."/>
            <person name="Zhou L.G."/>
            <person name="Ni X.B."/>
            <person name="Tian J.H."/>
            <person name="Sheng Y."/>
            <person name="Liu T."/>
            <person name="Pan Y.S."/>
            <person name="Xia L.Y."/>
            <person name="Li J."/>
            <person name="Zhao F."/>
            <person name="Cao W.C."/>
        </authorList>
    </citation>
    <scope>NUCLEOTIDE SEQUENCE</scope>
    <source>
        <strain evidence="2">Rmic-2018</strain>
    </source>
</reference>
<comment type="caution">
    <text evidence="2">The sequence shown here is derived from an EMBL/GenBank/DDBJ whole genome shotgun (WGS) entry which is preliminary data.</text>
</comment>
<evidence type="ECO:0000313" key="3">
    <source>
        <dbReference type="Proteomes" id="UP000821866"/>
    </source>
</evidence>
<sequence length="289" mass="32717">MGVTPYSNFFAAASHVKNEKDQNVWAAYWDIASYLDSMLLKSEFQDSWRSYNHKLLAGIVVDIMKGNSPYPKVFQKQIMERACWYAEPQCIQLARDVLNGYMTGQRKTVVGAPLPDGKLLCAAILHGSAELWDMLWSKLFSAASLEHAAFPLDSVLHGLSCTPDRYRLWKLLNETTVSSLLKDHRSFVMHNVAASKMSSEIMMEFLLSKWQESGNNTASIDKNVRDALFRMVSRNAKTTHEVSLLTAALATTSNNRLLSEAFTIAVEQRKHYTSWHKDHDSEFVKVFAA</sequence>
<accession>A0A9J6EC76</accession>
<organism evidence="2 3">
    <name type="scientific">Rhipicephalus microplus</name>
    <name type="common">Cattle tick</name>
    <name type="synonym">Boophilus microplus</name>
    <dbReference type="NCBI Taxonomy" id="6941"/>
    <lineage>
        <taxon>Eukaryota</taxon>
        <taxon>Metazoa</taxon>
        <taxon>Ecdysozoa</taxon>
        <taxon>Arthropoda</taxon>
        <taxon>Chelicerata</taxon>
        <taxon>Arachnida</taxon>
        <taxon>Acari</taxon>
        <taxon>Parasitiformes</taxon>
        <taxon>Ixodida</taxon>
        <taxon>Ixodoidea</taxon>
        <taxon>Ixodidae</taxon>
        <taxon>Rhipicephalinae</taxon>
        <taxon>Rhipicephalus</taxon>
        <taxon>Boophilus</taxon>
    </lineage>
</organism>
<dbReference type="Pfam" id="PF11838">
    <property type="entry name" value="ERAP1_C"/>
    <property type="match status" value="1"/>
</dbReference>
<gene>
    <name evidence="2" type="ORF">HPB51_022122</name>
</gene>